<evidence type="ECO:0000256" key="1">
    <source>
        <dbReference type="SAM" id="Phobius"/>
    </source>
</evidence>
<accession>A0A2P4YCF7</accession>
<dbReference type="Proteomes" id="UP000237271">
    <property type="component" value="Unassembled WGS sequence"/>
</dbReference>
<proteinExistence type="predicted"/>
<keyword evidence="1" id="KW-0812">Transmembrane</keyword>
<organism evidence="2 3">
    <name type="scientific">Phytophthora palmivora</name>
    <dbReference type="NCBI Taxonomy" id="4796"/>
    <lineage>
        <taxon>Eukaryota</taxon>
        <taxon>Sar</taxon>
        <taxon>Stramenopiles</taxon>
        <taxon>Oomycota</taxon>
        <taxon>Peronosporomycetes</taxon>
        <taxon>Peronosporales</taxon>
        <taxon>Peronosporaceae</taxon>
        <taxon>Phytophthora</taxon>
    </lineage>
</organism>
<gene>
    <name evidence="2" type="ORF">PHPALM_7402</name>
</gene>
<comment type="caution">
    <text evidence="2">The sequence shown here is derived from an EMBL/GenBank/DDBJ whole genome shotgun (WGS) entry which is preliminary data.</text>
</comment>
<name>A0A2P4YCF7_9STRA</name>
<feature type="transmembrane region" description="Helical" evidence="1">
    <location>
        <begin position="30"/>
        <end position="49"/>
    </location>
</feature>
<evidence type="ECO:0000313" key="2">
    <source>
        <dbReference type="EMBL" id="POM75491.1"/>
    </source>
</evidence>
<sequence>MRKGEGLELQNQSGGRANFLNDIWQNSAKLHLLGAQLALFGFIVTLGLFPTGSCYGGFELANAVVRDGFLS</sequence>
<evidence type="ECO:0000313" key="3">
    <source>
        <dbReference type="Proteomes" id="UP000237271"/>
    </source>
</evidence>
<dbReference type="AlphaFoldDB" id="A0A2P4YCF7"/>
<protein>
    <submittedName>
        <fullName evidence="2">Uncharacterized protein</fullName>
    </submittedName>
</protein>
<dbReference type="EMBL" id="NCKW01003796">
    <property type="protein sequence ID" value="POM75491.1"/>
    <property type="molecule type" value="Genomic_DNA"/>
</dbReference>
<keyword evidence="1" id="KW-0472">Membrane</keyword>
<keyword evidence="3" id="KW-1185">Reference proteome</keyword>
<reference evidence="2 3" key="1">
    <citation type="journal article" date="2017" name="Genome Biol. Evol.">
        <title>Phytophthora megakarya and P. palmivora, closely related causal agents of cacao black pod rot, underwent increases in genome sizes and gene numbers by different mechanisms.</title>
        <authorList>
            <person name="Ali S.S."/>
            <person name="Shao J."/>
            <person name="Lary D.J."/>
            <person name="Kronmiller B."/>
            <person name="Shen D."/>
            <person name="Strem M.D."/>
            <person name="Amoako-Attah I."/>
            <person name="Akrofi A.Y."/>
            <person name="Begoude B.A."/>
            <person name="Ten Hoopen G.M."/>
            <person name="Coulibaly K."/>
            <person name="Kebe B.I."/>
            <person name="Melnick R.L."/>
            <person name="Guiltinan M.J."/>
            <person name="Tyler B.M."/>
            <person name="Meinhardt L.W."/>
            <person name="Bailey B.A."/>
        </authorList>
    </citation>
    <scope>NUCLEOTIDE SEQUENCE [LARGE SCALE GENOMIC DNA]</scope>
    <source>
        <strain evidence="3">sbr112.9</strain>
    </source>
</reference>
<keyword evidence="1" id="KW-1133">Transmembrane helix</keyword>